<keyword evidence="7" id="KW-1185">Reference proteome</keyword>
<evidence type="ECO:0000259" key="5">
    <source>
        <dbReference type="PROSITE" id="PS51296"/>
    </source>
</evidence>
<keyword evidence="3" id="KW-0408">Iron</keyword>
<reference evidence="6 7" key="2">
    <citation type="submission" date="2021-03" db="EMBL/GenBank/DDBJ databases">
        <title>P. granadensis CT364 genome publication.</title>
        <authorList>
            <person name="Stach J."/>
            <person name="Montero-Calasanz Md.C."/>
        </authorList>
    </citation>
    <scope>NUCLEOTIDE SEQUENCE [LARGE SCALE GENOMIC DNA]</scope>
    <source>
        <strain evidence="6 7">CT364</strain>
    </source>
</reference>
<dbReference type="Gene3D" id="2.102.10.10">
    <property type="entry name" value="Rieske [2Fe-2S] iron-sulphur domain"/>
    <property type="match status" value="1"/>
</dbReference>
<dbReference type="SUPFAM" id="SSF50022">
    <property type="entry name" value="ISP domain"/>
    <property type="match status" value="1"/>
</dbReference>
<reference evidence="6 7" key="1">
    <citation type="submission" date="2021-02" db="EMBL/GenBank/DDBJ databases">
        <authorList>
            <person name="Cea Torrescassana E."/>
        </authorList>
    </citation>
    <scope>NUCLEOTIDE SEQUENCE [LARGE SCALE GENOMIC DNA]</scope>
    <source>
        <strain evidence="6 7">CT364</strain>
    </source>
</reference>
<evidence type="ECO:0000313" key="7">
    <source>
        <dbReference type="Proteomes" id="UP000663686"/>
    </source>
</evidence>
<protein>
    <submittedName>
        <fullName evidence="6">Rieske 2Fe-2S domain-containing protein</fullName>
    </submittedName>
</protein>
<keyword evidence="1" id="KW-0001">2Fe-2S</keyword>
<gene>
    <name evidence="6" type="ORF">JN757_12365</name>
</gene>
<dbReference type="RefSeq" id="WP_203421800.1">
    <property type="nucleotide sequence ID" value="NZ_CP069352.1"/>
</dbReference>
<keyword evidence="4" id="KW-0411">Iron-sulfur</keyword>
<dbReference type="PROSITE" id="PS51296">
    <property type="entry name" value="RIESKE"/>
    <property type="match status" value="1"/>
</dbReference>
<accession>A0ABX7GN48</accession>
<dbReference type="Pfam" id="PF00355">
    <property type="entry name" value="Rieske"/>
    <property type="match status" value="1"/>
</dbReference>
<name>A0ABX7GN48_9PSED</name>
<evidence type="ECO:0000313" key="6">
    <source>
        <dbReference type="EMBL" id="QRK86515.1"/>
    </source>
</evidence>
<evidence type="ECO:0000256" key="1">
    <source>
        <dbReference type="ARBA" id="ARBA00022714"/>
    </source>
</evidence>
<evidence type="ECO:0000256" key="2">
    <source>
        <dbReference type="ARBA" id="ARBA00022723"/>
    </source>
</evidence>
<evidence type="ECO:0000256" key="3">
    <source>
        <dbReference type="ARBA" id="ARBA00023004"/>
    </source>
</evidence>
<dbReference type="InterPro" id="IPR017941">
    <property type="entry name" value="Rieske_2Fe-2S"/>
</dbReference>
<dbReference type="EMBL" id="CP069352">
    <property type="protein sequence ID" value="QRK86515.1"/>
    <property type="molecule type" value="Genomic_DNA"/>
</dbReference>
<proteinExistence type="predicted"/>
<feature type="domain" description="Rieske" evidence="5">
    <location>
        <begin position="6"/>
        <end position="65"/>
    </location>
</feature>
<dbReference type="Proteomes" id="UP000663686">
    <property type="component" value="Chromosome"/>
</dbReference>
<organism evidence="6 7">
    <name type="scientific">Pseudomonas granadensis</name>
    <dbReference type="NCBI Taxonomy" id="1421430"/>
    <lineage>
        <taxon>Bacteria</taxon>
        <taxon>Pseudomonadati</taxon>
        <taxon>Pseudomonadota</taxon>
        <taxon>Gammaproteobacteria</taxon>
        <taxon>Pseudomonadales</taxon>
        <taxon>Pseudomonadaceae</taxon>
        <taxon>Pseudomonas</taxon>
    </lineage>
</organism>
<sequence length="65" mass="7077">MLINLWYVVLPSAQLTSELAAVRLLGQPFVAFRDDNGEAHLLSDICVHRGGSTIPLTLVDDAEDV</sequence>
<keyword evidence="2" id="KW-0479">Metal-binding</keyword>
<evidence type="ECO:0000256" key="4">
    <source>
        <dbReference type="ARBA" id="ARBA00023014"/>
    </source>
</evidence>
<dbReference type="InterPro" id="IPR036922">
    <property type="entry name" value="Rieske_2Fe-2S_sf"/>
</dbReference>